<proteinExistence type="inferred from homology"/>
<feature type="domain" description="CN hydrolase" evidence="10">
    <location>
        <begin position="242"/>
        <end position="496"/>
    </location>
</feature>
<dbReference type="Pfam" id="PF20154">
    <property type="entry name" value="LNT_N"/>
    <property type="match status" value="1"/>
</dbReference>
<keyword evidence="4 8" id="KW-0812">Transmembrane</keyword>
<dbReference type="GO" id="GO:0016410">
    <property type="term" value="F:N-acyltransferase activity"/>
    <property type="evidence" value="ECO:0007669"/>
    <property type="project" value="UniProtKB-UniRule"/>
</dbReference>
<feature type="transmembrane region" description="Helical" evidence="8">
    <location>
        <begin position="167"/>
        <end position="192"/>
    </location>
</feature>
<dbReference type="PANTHER" id="PTHR38686:SF1">
    <property type="entry name" value="APOLIPOPROTEIN N-ACYLTRANSFERASE"/>
    <property type="match status" value="1"/>
</dbReference>
<dbReference type="GO" id="GO:0005886">
    <property type="term" value="C:plasma membrane"/>
    <property type="evidence" value="ECO:0007669"/>
    <property type="project" value="UniProtKB-SubCell"/>
</dbReference>
<evidence type="ECO:0000259" key="10">
    <source>
        <dbReference type="PROSITE" id="PS50263"/>
    </source>
</evidence>
<dbReference type="GO" id="GO:0042158">
    <property type="term" value="P:lipoprotein biosynthetic process"/>
    <property type="evidence" value="ECO:0007669"/>
    <property type="project" value="UniProtKB-UniRule"/>
</dbReference>
<gene>
    <name evidence="8 11" type="primary">lnt</name>
    <name evidence="11" type="ORF">OG549_35690</name>
</gene>
<comment type="similarity">
    <text evidence="8">Belongs to the CN hydrolase family. Apolipoprotein N-acyltransferase subfamily.</text>
</comment>
<evidence type="ECO:0000313" key="11">
    <source>
        <dbReference type="EMBL" id="WTW65563.1"/>
    </source>
</evidence>
<comment type="function">
    <text evidence="8">Catalyzes the phospholipid dependent N-acylation of the N-terminal cysteine of apolipoprotein, the last step in lipoprotein maturation.</text>
</comment>
<feature type="transmembrane region" description="Helical" evidence="8">
    <location>
        <begin position="213"/>
        <end position="233"/>
    </location>
</feature>
<dbReference type="PANTHER" id="PTHR38686">
    <property type="entry name" value="APOLIPOPROTEIN N-ACYLTRANSFERASE"/>
    <property type="match status" value="1"/>
</dbReference>
<dbReference type="InterPro" id="IPR003010">
    <property type="entry name" value="C-N_Hydrolase"/>
</dbReference>
<evidence type="ECO:0000256" key="4">
    <source>
        <dbReference type="ARBA" id="ARBA00022692"/>
    </source>
</evidence>
<dbReference type="HAMAP" id="MF_01148">
    <property type="entry name" value="Lnt"/>
    <property type="match status" value="1"/>
</dbReference>
<accession>A0AAU2VDM6</accession>
<keyword evidence="7 8" id="KW-0012">Acyltransferase</keyword>
<dbReference type="Pfam" id="PF00795">
    <property type="entry name" value="CN_hydrolase"/>
    <property type="match status" value="1"/>
</dbReference>
<evidence type="ECO:0000256" key="9">
    <source>
        <dbReference type="SAM" id="MobiDB-lite"/>
    </source>
</evidence>
<comment type="caution">
    <text evidence="8">Lacks conserved residue(s) required for the propagation of feature annotation.</text>
</comment>
<feature type="region of interest" description="Disordered" evidence="9">
    <location>
        <begin position="1"/>
        <end position="22"/>
    </location>
</feature>
<feature type="compositionally biased region" description="Low complexity" evidence="9">
    <location>
        <begin position="1"/>
        <end position="12"/>
    </location>
</feature>
<dbReference type="InterPro" id="IPR036526">
    <property type="entry name" value="C-N_Hydrolase_sf"/>
</dbReference>
<keyword evidence="2 8" id="KW-1003">Cell membrane</keyword>
<keyword evidence="3 8" id="KW-0808">Transferase</keyword>
<evidence type="ECO:0000256" key="2">
    <source>
        <dbReference type="ARBA" id="ARBA00022475"/>
    </source>
</evidence>
<evidence type="ECO:0000256" key="6">
    <source>
        <dbReference type="ARBA" id="ARBA00023136"/>
    </source>
</evidence>
<dbReference type="EMBL" id="CP108318">
    <property type="protein sequence ID" value="WTW65563.1"/>
    <property type="molecule type" value="Genomic_DNA"/>
</dbReference>
<sequence length="538" mass="56842">MSTTETPTTEPEQLGPQPAAPSRPRALLNRLARPAVAALSGVLLYVSFPPRPLWWLALPAFAVLGWVLRGRSWKAGLGLGYLFGLGFLLPLLVWTGVEVGPGPWLGLAAIEALFIGAAAAGMSVVSRLPLWPVWSATMWVVAEAARARVPFGGFPWGKVAFGQADGTFLPLAALGGTPVLGFAVVLCGFGLYECVRQALKVRSAGSVRKGAAAAALLTVVVPVAASLGARGLVSDSAQDGTATVAVIQGNVPRLGLDFNSQRRAVLDYHVRETLRLADKVKAGKEPQPDLVLWPENSSDVDPFVDDDARAVIDQAAKAIGAPISVGAVVGGYGTKLYNEQVQWDPKLGPVATYDKRQIQPFGEYIPLRGLISTFTPGYTSMVREDFNRGTKPGLFTMGGTKVGIATCYEAAFDWAVRDTVTAGAQVISVPSNNATFDRSEMTYQQLAMSRVRAVEHSRTVTVPVTSGVSAVIMPDGKVVQKTAMFTPASLVAKVPLRSSQTPATKLGTLPEWALVAAAAAGLAWAITRSVRGRRDTGS</sequence>
<evidence type="ECO:0000256" key="7">
    <source>
        <dbReference type="ARBA" id="ARBA00023315"/>
    </source>
</evidence>
<feature type="transmembrane region" description="Helical" evidence="8">
    <location>
        <begin position="54"/>
        <end position="70"/>
    </location>
</feature>
<feature type="transmembrane region" description="Helical" evidence="8">
    <location>
        <begin position="77"/>
        <end position="97"/>
    </location>
</feature>
<evidence type="ECO:0000256" key="5">
    <source>
        <dbReference type="ARBA" id="ARBA00022989"/>
    </source>
</evidence>
<dbReference type="InterPro" id="IPR045378">
    <property type="entry name" value="LNT_N"/>
</dbReference>
<keyword evidence="6 8" id="KW-0472">Membrane</keyword>
<evidence type="ECO:0000256" key="1">
    <source>
        <dbReference type="ARBA" id="ARBA00004651"/>
    </source>
</evidence>
<comment type="subcellular location">
    <subcellularLocation>
        <location evidence="1 8">Cell membrane</location>
        <topology evidence="1 8">Multi-pass membrane protein</topology>
    </subcellularLocation>
</comment>
<dbReference type="EC" id="2.3.1.269" evidence="8"/>
<dbReference type="InterPro" id="IPR004563">
    <property type="entry name" value="Apolipo_AcylTrfase"/>
</dbReference>
<reference evidence="11" key="1">
    <citation type="submission" date="2022-10" db="EMBL/GenBank/DDBJ databases">
        <title>The complete genomes of actinobacterial strains from the NBC collection.</title>
        <authorList>
            <person name="Joergensen T.S."/>
            <person name="Alvarez Arevalo M."/>
            <person name="Sterndorff E.B."/>
            <person name="Faurdal D."/>
            <person name="Vuksanovic O."/>
            <person name="Mourched A.-S."/>
            <person name="Charusanti P."/>
            <person name="Shaw S."/>
            <person name="Blin K."/>
            <person name="Weber T."/>
        </authorList>
    </citation>
    <scope>NUCLEOTIDE SEQUENCE</scope>
    <source>
        <strain evidence="11">NBC_00003</strain>
    </source>
</reference>
<comment type="pathway">
    <text evidence="8">Protein modification; lipoprotein biosynthesis (N-acyl transfer).</text>
</comment>
<name>A0AAU2VDM6_9ACTN</name>
<organism evidence="11">
    <name type="scientific">Streptomyces sp. NBC_00003</name>
    <dbReference type="NCBI Taxonomy" id="2903608"/>
    <lineage>
        <taxon>Bacteria</taxon>
        <taxon>Bacillati</taxon>
        <taxon>Actinomycetota</taxon>
        <taxon>Actinomycetes</taxon>
        <taxon>Kitasatosporales</taxon>
        <taxon>Streptomycetaceae</taxon>
        <taxon>Streptomyces</taxon>
    </lineage>
</organism>
<dbReference type="CDD" id="cd07571">
    <property type="entry name" value="ALP_N-acyl_transferase"/>
    <property type="match status" value="1"/>
</dbReference>
<dbReference type="PROSITE" id="PS50263">
    <property type="entry name" value="CN_HYDROLASE"/>
    <property type="match status" value="1"/>
</dbReference>
<dbReference type="SUPFAM" id="SSF56317">
    <property type="entry name" value="Carbon-nitrogen hydrolase"/>
    <property type="match status" value="1"/>
</dbReference>
<evidence type="ECO:0000256" key="8">
    <source>
        <dbReference type="HAMAP-Rule" id="MF_01148"/>
    </source>
</evidence>
<evidence type="ECO:0000256" key="3">
    <source>
        <dbReference type="ARBA" id="ARBA00022679"/>
    </source>
</evidence>
<dbReference type="NCBIfam" id="TIGR00546">
    <property type="entry name" value="lnt"/>
    <property type="match status" value="1"/>
</dbReference>
<dbReference type="Gene3D" id="3.60.110.10">
    <property type="entry name" value="Carbon-nitrogen hydrolase"/>
    <property type="match status" value="1"/>
</dbReference>
<dbReference type="AlphaFoldDB" id="A0AAU2VDM6"/>
<protein>
    <recommendedName>
        <fullName evidence="8">Apolipoprotein N-acyltransferase</fullName>
        <shortName evidence="8">ALP N-acyltransferase</shortName>
        <ecNumber evidence="8">2.3.1.269</ecNumber>
    </recommendedName>
</protein>
<keyword evidence="5 8" id="KW-1133">Transmembrane helix</keyword>
<comment type="catalytic activity">
    <reaction evidence="8">
        <text>N-terminal S-1,2-diacyl-sn-glyceryl-L-cysteinyl-[lipoprotein] + a glycerophospholipid = N-acyl-S-1,2-diacyl-sn-glyceryl-L-cysteinyl-[lipoprotein] + a 2-acyl-sn-glycero-3-phospholipid + H(+)</text>
        <dbReference type="Rhea" id="RHEA:48228"/>
        <dbReference type="Rhea" id="RHEA-COMP:14681"/>
        <dbReference type="Rhea" id="RHEA-COMP:14684"/>
        <dbReference type="ChEBI" id="CHEBI:15378"/>
        <dbReference type="ChEBI" id="CHEBI:136912"/>
        <dbReference type="ChEBI" id="CHEBI:140656"/>
        <dbReference type="ChEBI" id="CHEBI:140657"/>
        <dbReference type="ChEBI" id="CHEBI:140660"/>
        <dbReference type="EC" id="2.3.1.269"/>
    </reaction>
</comment>